<keyword evidence="5 6" id="KW-0472">Membrane</keyword>
<name>A0ABV7VG99_9PROT</name>
<dbReference type="InterPro" id="IPR003752">
    <property type="entry name" value="DiS_bond_form_DsbB/BdbC"/>
</dbReference>
<feature type="transmembrane region" description="Helical" evidence="6">
    <location>
        <begin position="69"/>
        <end position="89"/>
    </location>
</feature>
<evidence type="ECO:0000256" key="4">
    <source>
        <dbReference type="ARBA" id="ARBA00022989"/>
    </source>
</evidence>
<keyword evidence="3 6" id="KW-0812">Transmembrane</keyword>
<gene>
    <name evidence="7" type="ORF">ACFOOQ_13100</name>
</gene>
<feature type="transmembrane region" description="Helical" evidence="6">
    <location>
        <begin position="46"/>
        <end position="62"/>
    </location>
</feature>
<dbReference type="Pfam" id="PF02600">
    <property type="entry name" value="DsbB"/>
    <property type="match status" value="1"/>
</dbReference>
<dbReference type="InterPro" id="IPR024199">
    <property type="entry name" value="Uncharacterised_DsbB"/>
</dbReference>
<keyword evidence="8" id="KW-1185">Reference proteome</keyword>
<evidence type="ECO:0000256" key="2">
    <source>
        <dbReference type="ARBA" id="ARBA00022475"/>
    </source>
</evidence>
<feature type="transmembrane region" description="Helical" evidence="6">
    <location>
        <begin position="12"/>
        <end position="34"/>
    </location>
</feature>
<dbReference type="Gene3D" id="1.20.1550.10">
    <property type="entry name" value="DsbB-like"/>
    <property type="match status" value="1"/>
</dbReference>
<dbReference type="RefSeq" id="WP_379727205.1">
    <property type="nucleotide sequence ID" value="NZ_JBHRYJ010000002.1"/>
</dbReference>
<proteinExistence type="predicted"/>
<feature type="transmembrane region" description="Helical" evidence="6">
    <location>
        <begin position="138"/>
        <end position="156"/>
    </location>
</feature>
<dbReference type="PANTHER" id="PTHR36570">
    <property type="entry name" value="DISULFIDE BOND FORMATION PROTEIN B"/>
    <property type="match status" value="1"/>
</dbReference>
<comment type="caution">
    <text evidence="7">The sequence shown here is derived from an EMBL/GenBank/DDBJ whole genome shotgun (WGS) entry which is preliminary data.</text>
</comment>
<dbReference type="InterPro" id="IPR050183">
    <property type="entry name" value="DsbB"/>
</dbReference>
<evidence type="ECO:0000256" key="6">
    <source>
        <dbReference type="SAM" id="Phobius"/>
    </source>
</evidence>
<evidence type="ECO:0000256" key="5">
    <source>
        <dbReference type="ARBA" id="ARBA00023136"/>
    </source>
</evidence>
<evidence type="ECO:0000256" key="3">
    <source>
        <dbReference type="ARBA" id="ARBA00022692"/>
    </source>
</evidence>
<protein>
    <submittedName>
        <fullName evidence="7">Disulfide bond formation protein B</fullName>
    </submittedName>
</protein>
<keyword evidence="4 6" id="KW-1133">Transmembrane helix</keyword>
<dbReference type="InterPro" id="IPR023380">
    <property type="entry name" value="DsbB-like_sf"/>
</dbReference>
<dbReference type="Proteomes" id="UP001595711">
    <property type="component" value="Unassembled WGS sequence"/>
</dbReference>
<organism evidence="7 8">
    <name type="scientific">Ferrovibrio xuzhouensis</name>
    <dbReference type="NCBI Taxonomy" id="1576914"/>
    <lineage>
        <taxon>Bacteria</taxon>
        <taxon>Pseudomonadati</taxon>
        <taxon>Pseudomonadota</taxon>
        <taxon>Alphaproteobacteria</taxon>
        <taxon>Rhodospirillales</taxon>
        <taxon>Rhodospirillaceae</taxon>
        <taxon>Ferrovibrio</taxon>
    </lineage>
</organism>
<evidence type="ECO:0000256" key="1">
    <source>
        <dbReference type="ARBA" id="ARBA00004651"/>
    </source>
</evidence>
<evidence type="ECO:0000313" key="7">
    <source>
        <dbReference type="EMBL" id="MFC3676488.1"/>
    </source>
</evidence>
<dbReference type="SUPFAM" id="SSF158442">
    <property type="entry name" value="DsbB-like"/>
    <property type="match status" value="1"/>
</dbReference>
<accession>A0ABV7VG99</accession>
<dbReference type="PANTHER" id="PTHR36570:SF3">
    <property type="entry name" value="DISULFIDE BOND FORMATION PROTEIN B"/>
    <property type="match status" value="1"/>
</dbReference>
<dbReference type="EMBL" id="JBHRYJ010000002">
    <property type="protein sequence ID" value="MFC3676488.1"/>
    <property type="molecule type" value="Genomic_DNA"/>
</dbReference>
<dbReference type="PIRSF" id="PIRSF033913">
    <property type="entry name" value="S-S_format_DsbB"/>
    <property type="match status" value="1"/>
</dbReference>
<sequence length="161" mass="16973">MSLDTLLSPNRSGLVIALASAATLGAVFVAQYGFGLAPCELCIAQRWPHAAAIVFGIAALLLPRFRVALLVLAGLSLAIGDGIAIYHTGVEWHWWQGPTACTGSGTPDSIEALRAQLLNTQVVRCDEVAFRFLGLSMAGWNVLWSALLVVFAGLAAKRAAN</sequence>
<reference evidence="8" key="1">
    <citation type="journal article" date="2019" name="Int. J. Syst. Evol. Microbiol.">
        <title>The Global Catalogue of Microorganisms (GCM) 10K type strain sequencing project: providing services to taxonomists for standard genome sequencing and annotation.</title>
        <authorList>
            <consortium name="The Broad Institute Genomics Platform"/>
            <consortium name="The Broad Institute Genome Sequencing Center for Infectious Disease"/>
            <person name="Wu L."/>
            <person name="Ma J."/>
        </authorList>
    </citation>
    <scope>NUCLEOTIDE SEQUENCE [LARGE SCALE GENOMIC DNA]</scope>
    <source>
        <strain evidence="8">KCTC 42182</strain>
    </source>
</reference>
<evidence type="ECO:0000313" key="8">
    <source>
        <dbReference type="Proteomes" id="UP001595711"/>
    </source>
</evidence>
<comment type="subcellular location">
    <subcellularLocation>
        <location evidence="1">Cell membrane</location>
        <topology evidence="1">Multi-pass membrane protein</topology>
    </subcellularLocation>
</comment>
<keyword evidence="2" id="KW-1003">Cell membrane</keyword>